<accession>A0A917VXA6</accession>
<feature type="compositionally biased region" description="Polar residues" evidence="1">
    <location>
        <begin position="62"/>
        <end position="71"/>
    </location>
</feature>
<dbReference type="InterPro" id="IPR019076">
    <property type="entry name" value="Spore_lipoprot_YhcN/YlaJ-like"/>
</dbReference>
<dbReference type="EMBL" id="BMOK01000001">
    <property type="protein sequence ID" value="GGL41123.1"/>
    <property type="molecule type" value="Genomic_DNA"/>
</dbReference>
<evidence type="ECO:0000313" key="4">
    <source>
        <dbReference type="Proteomes" id="UP000654670"/>
    </source>
</evidence>
<keyword evidence="4" id="KW-1185">Reference proteome</keyword>
<proteinExistence type="predicted"/>
<keyword evidence="2" id="KW-0732">Signal</keyword>
<feature type="region of interest" description="Disordered" evidence="1">
    <location>
        <begin position="49"/>
        <end position="72"/>
    </location>
</feature>
<reference evidence="3" key="1">
    <citation type="journal article" date="2014" name="Int. J. Syst. Evol. Microbiol.">
        <title>Complete genome sequence of Corynebacterium casei LMG S-19264T (=DSM 44701T), isolated from a smear-ripened cheese.</title>
        <authorList>
            <consortium name="US DOE Joint Genome Institute (JGI-PGF)"/>
            <person name="Walter F."/>
            <person name="Albersmeier A."/>
            <person name="Kalinowski J."/>
            <person name="Ruckert C."/>
        </authorList>
    </citation>
    <scope>NUCLEOTIDE SEQUENCE</scope>
    <source>
        <strain evidence="3">JCM 15325</strain>
    </source>
</reference>
<dbReference type="Proteomes" id="UP000654670">
    <property type="component" value="Unassembled WGS sequence"/>
</dbReference>
<dbReference type="AlphaFoldDB" id="A0A917VXA6"/>
<dbReference type="Pfam" id="PF09580">
    <property type="entry name" value="Spore_YhcN_YlaJ"/>
    <property type="match status" value="1"/>
</dbReference>
<feature type="signal peptide" evidence="2">
    <location>
        <begin position="1"/>
        <end position="26"/>
    </location>
</feature>
<feature type="chain" id="PRO_5039433733" description="Sporulation protein" evidence="2">
    <location>
        <begin position="27"/>
        <end position="194"/>
    </location>
</feature>
<evidence type="ECO:0008006" key="5">
    <source>
        <dbReference type="Google" id="ProtNLM"/>
    </source>
</evidence>
<reference evidence="3" key="2">
    <citation type="submission" date="2020-09" db="EMBL/GenBank/DDBJ databases">
        <authorList>
            <person name="Sun Q."/>
            <person name="Ohkuma M."/>
        </authorList>
    </citation>
    <scope>NUCLEOTIDE SEQUENCE</scope>
    <source>
        <strain evidence="3">JCM 15325</strain>
    </source>
</reference>
<evidence type="ECO:0000313" key="3">
    <source>
        <dbReference type="EMBL" id="GGL41123.1"/>
    </source>
</evidence>
<dbReference type="RefSeq" id="WP_229727413.1">
    <property type="nucleotide sequence ID" value="NZ_BMOK01000001.1"/>
</dbReference>
<gene>
    <name evidence="3" type="ORF">GCM10007968_01260</name>
</gene>
<evidence type="ECO:0000256" key="2">
    <source>
        <dbReference type="SAM" id="SignalP"/>
    </source>
</evidence>
<name>A0A917VXA6_9BACL</name>
<organism evidence="3 4">
    <name type="scientific">Sporolactobacillus putidus</name>
    <dbReference type="NCBI Taxonomy" id="492735"/>
    <lineage>
        <taxon>Bacteria</taxon>
        <taxon>Bacillati</taxon>
        <taxon>Bacillota</taxon>
        <taxon>Bacilli</taxon>
        <taxon>Bacillales</taxon>
        <taxon>Sporolactobacillaceae</taxon>
        <taxon>Sporolactobacillus</taxon>
    </lineage>
</organism>
<protein>
    <recommendedName>
        <fullName evidence="5">Sporulation protein</fullName>
    </recommendedName>
</protein>
<sequence length="194" mass="21087">MKKTMSALGIALAVSGILSGCRADNAAYYNPNAPRDVNYRMDNRYNPNAAVNPNPVTPAPTDFTNTNQTNPYDRVGYKSDRSLAKRIADKANTVNGIAQTHVVVTNANVVIGAVPDRGRTDTAKLRKEITSAVQPLAGNRTVYVSTDNRYVQRITAAETNFNAGKGMREVSTDIVGIIDDLSRAVKRPFQNNTK</sequence>
<evidence type="ECO:0000256" key="1">
    <source>
        <dbReference type="SAM" id="MobiDB-lite"/>
    </source>
</evidence>
<dbReference type="PROSITE" id="PS51257">
    <property type="entry name" value="PROKAR_LIPOPROTEIN"/>
    <property type="match status" value="1"/>
</dbReference>
<comment type="caution">
    <text evidence="3">The sequence shown here is derived from an EMBL/GenBank/DDBJ whole genome shotgun (WGS) entry which is preliminary data.</text>
</comment>